<proteinExistence type="predicted"/>
<dbReference type="AlphaFoldDB" id="A0A0R2LZ21"/>
<dbReference type="EMBL" id="JQCA01000074">
    <property type="protein sequence ID" value="KRO03514.1"/>
    <property type="molecule type" value="Genomic_DNA"/>
</dbReference>
<dbReference type="STRING" id="616990.IV54_GL000102"/>
<dbReference type="Pfam" id="PF22570">
    <property type="entry name" value="LiaF-TM"/>
    <property type="match status" value="1"/>
</dbReference>
<feature type="transmembrane region" description="Helical" evidence="1">
    <location>
        <begin position="6"/>
        <end position="31"/>
    </location>
</feature>
<evidence type="ECO:0000313" key="3">
    <source>
        <dbReference type="EMBL" id="KRO03514.1"/>
    </source>
</evidence>
<keyword evidence="1" id="KW-0472">Membrane</keyword>
<keyword evidence="1" id="KW-0812">Transmembrane</keyword>
<evidence type="ECO:0000259" key="2">
    <source>
        <dbReference type="Pfam" id="PF22570"/>
    </source>
</evidence>
<organism evidence="3 4">
    <name type="scientific">Levilactobacillus paucivorans</name>
    <dbReference type="NCBI Taxonomy" id="616990"/>
    <lineage>
        <taxon>Bacteria</taxon>
        <taxon>Bacillati</taxon>
        <taxon>Bacillota</taxon>
        <taxon>Bacilli</taxon>
        <taxon>Lactobacillales</taxon>
        <taxon>Lactobacillaceae</taxon>
        <taxon>Levilactobacillus</taxon>
    </lineage>
</organism>
<protein>
    <recommendedName>
        <fullName evidence="2">LiaF transmembrane domain-containing protein</fullName>
    </recommendedName>
</protein>
<dbReference type="PATRIC" id="fig|616990.3.peg.109"/>
<evidence type="ECO:0000256" key="1">
    <source>
        <dbReference type="SAM" id="Phobius"/>
    </source>
</evidence>
<feature type="transmembrane region" description="Helical" evidence="1">
    <location>
        <begin position="38"/>
        <end position="57"/>
    </location>
</feature>
<feature type="domain" description="LiaF transmembrane" evidence="2">
    <location>
        <begin position="2"/>
        <end position="91"/>
    </location>
</feature>
<feature type="transmembrane region" description="Helical" evidence="1">
    <location>
        <begin position="63"/>
        <end position="86"/>
    </location>
</feature>
<comment type="caution">
    <text evidence="3">The sequence shown here is derived from an EMBL/GenBank/DDBJ whole genome shotgun (WGS) entry which is preliminary data.</text>
</comment>
<evidence type="ECO:0000313" key="4">
    <source>
        <dbReference type="Proteomes" id="UP000051906"/>
    </source>
</evidence>
<sequence>MLAAGILIASQLGVLSYHIGFWTLLIAMFLVATFVGSLIQISVTGMIFSLAFLAIIFAKPLGIVALAPWTILGAALLLSIGLSMIIKPRWRWHRNITWEGHHGRGWDKNFHHGYDDIKTVNESETIVDVNMSSSIRYLQSTDFKQAMIKVSMGNAKVYFDNVVLDEDGATIVVDGSLGGIELYLPRAWNVTSNVNTSLGVVEEKGIQESVEEGPKVTIQGDISLGSLNIIYI</sequence>
<name>A0A0R2LZ21_9LACO</name>
<keyword evidence="1" id="KW-1133">Transmembrane helix</keyword>
<gene>
    <name evidence="3" type="ORF">IV54_GL000102</name>
</gene>
<dbReference type="Proteomes" id="UP000051906">
    <property type="component" value="Unassembled WGS sequence"/>
</dbReference>
<accession>A0A0R2LZ21</accession>
<dbReference type="InterPro" id="IPR054331">
    <property type="entry name" value="LiaF_TM"/>
</dbReference>
<reference evidence="3 4" key="1">
    <citation type="journal article" date="2015" name="Genome Announc.">
        <title>Expanding the biotechnology potential of lactobacilli through comparative genomics of 213 strains and associated genera.</title>
        <authorList>
            <person name="Sun Z."/>
            <person name="Harris H.M."/>
            <person name="McCann A."/>
            <person name="Guo C."/>
            <person name="Argimon S."/>
            <person name="Zhang W."/>
            <person name="Yang X."/>
            <person name="Jeffery I.B."/>
            <person name="Cooney J.C."/>
            <person name="Kagawa T.F."/>
            <person name="Liu W."/>
            <person name="Song Y."/>
            <person name="Salvetti E."/>
            <person name="Wrobel A."/>
            <person name="Rasinkangas P."/>
            <person name="Parkhill J."/>
            <person name="Rea M.C."/>
            <person name="O'Sullivan O."/>
            <person name="Ritari J."/>
            <person name="Douillard F.P."/>
            <person name="Paul Ross R."/>
            <person name="Yang R."/>
            <person name="Briner A.E."/>
            <person name="Felis G.E."/>
            <person name="de Vos W.M."/>
            <person name="Barrangou R."/>
            <person name="Klaenhammer T.R."/>
            <person name="Caufield P.W."/>
            <person name="Cui Y."/>
            <person name="Zhang H."/>
            <person name="O'Toole P.W."/>
        </authorList>
    </citation>
    <scope>NUCLEOTIDE SEQUENCE [LARGE SCALE GENOMIC DNA]</scope>
    <source>
        <strain evidence="3 4">DSM 22467</strain>
    </source>
</reference>
<keyword evidence="4" id="KW-1185">Reference proteome</keyword>